<gene>
    <name evidence="2" type="ORF">ABFZ84_09590</name>
</gene>
<keyword evidence="1" id="KW-0732">Signal</keyword>
<sequence>MIKTLLAGFCAGAALCSSVAAEPLRFAVFGDIQEETAAGHAKDLALAERINESNPEFTIFVGDIQGGGPCTDQQREEAAEVFSKIEGPLVFVPGDNAWTDCRLKGKGDWYPLERLEKLRETLVPKGKSLGQNPMPLKQQKGEYRENARWTRDGVVFVTLHMPGGNNGLYPDRYAFDEYERRNAANLEWLQAAYDEVTAQKAKALVVLFHGNPHWEDIYWRATAYRDFKSMLANEGAEIGVPILAVHGDSHIFRVDKPLKFNDGRTRANHVTRLEVFGSPERGYVMVTADEANPEIFSFTAVEVEGHPGQ</sequence>
<reference evidence="2 3" key="1">
    <citation type="submission" date="2024-05" db="EMBL/GenBank/DDBJ databases">
        <title>Three bacterial strains, DH-69, EH-24, and ECK-19 isolated from coastal sediments.</title>
        <authorList>
            <person name="Ye Y.-Q."/>
            <person name="Du Z.-J."/>
        </authorList>
    </citation>
    <scope>NUCLEOTIDE SEQUENCE [LARGE SCALE GENOMIC DNA]</scope>
    <source>
        <strain evidence="2 3">ECK-19</strain>
    </source>
</reference>
<dbReference type="InterPro" id="IPR029052">
    <property type="entry name" value="Metallo-depent_PP-like"/>
</dbReference>
<dbReference type="RefSeq" id="WP_369313795.1">
    <property type="nucleotide sequence ID" value="NZ_JBEHZE010000001.1"/>
</dbReference>
<dbReference type="EMBL" id="JBEHZE010000001">
    <property type="protein sequence ID" value="MEX6633797.1"/>
    <property type="molecule type" value="Genomic_DNA"/>
</dbReference>
<keyword evidence="3" id="KW-1185">Reference proteome</keyword>
<name>A0ABV3Z8V4_9PROT</name>
<proteinExistence type="predicted"/>
<dbReference type="Proteomes" id="UP001560685">
    <property type="component" value="Unassembled WGS sequence"/>
</dbReference>
<accession>A0ABV3Z8V4</accession>
<evidence type="ECO:0000313" key="2">
    <source>
        <dbReference type="EMBL" id="MEX6633797.1"/>
    </source>
</evidence>
<dbReference type="SUPFAM" id="SSF56300">
    <property type="entry name" value="Metallo-dependent phosphatases"/>
    <property type="match status" value="1"/>
</dbReference>
<evidence type="ECO:0000256" key="1">
    <source>
        <dbReference type="SAM" id="SignalP"/>
    </source>
</evidence>
<evidence type="ECO:0008006" key="4">
    <source>
        <dbReference type="Google" id="ProtNLM"/>
    </source>
</evidence>
<organism evidence="2 3">
    <name type="scientific">Hyphococcus lacteus</name>
    <dbReference type="NCBI Taxonomy" id="3143536"/>
    <lineage>
        <taxon>Bacteria</taxon>
        <taxon>Pseudomonadati</taxon>
        <taxon>Pseudomonadota</taxon>
        <taxon>Alphaproteobacteria</taxon>
        <taxon>Parvularculales</taxon>
        <taxon>Parvularculaceae</taxon>
        <taxon>Hyphococcus</taxon>
    </lineage>
</organism>
<evidence type="ECO:0000313" key="3">
    <source>
        <dbReference type="Proteomes" id="UP001560685"/>
    </source>
</evidence>
<feature type="signal peptide" evidence="1">
    <location>
        <begin position="1"/>
        <end position="20"/>
    </location>
</feature>
<comment type="caution">
    <text evidence="2">The sequence shown here is derived from an EMBL/GenBank/DDBJ whole genome shotgun (WGS) entry which is preliminary data.</text>
</comment>
<feature type="chain" id="PRO_5046829545" description="Calcineurin-like phosphoesterase domain-containing protein" evidence="1">
    <location>
        <begin position="21"/>
        <end position="309"/>
    </location>
</feature>
<dbReference type="Gene3D" id="3.60.21.10">
    <property type="match status" value="1"/>
</dbReference>
<protein>
    <recommendedName>
        <fullName evidence="4">Calcineurin-like phosphoesterase domain-containing protein</fullName>
    </recommendedName>
</protein>